<name>A0ABS7CKB6_9BACL</name>
<dbReference type="Pfam" id="PF01547">
    <property type="entry name" value="SBP_bac_1"/>
    <property type="match status" value="1"/>
</dbReference>
<accession>A0ABS7CKB6</accession>
<reference evidence="1 2" key="1">
    <citation type="submission" date="2021-07" db="EMBL/GenBank/DDBJ databases">
        <title>Paenibacillus radiodurans sp. nov., isolated from the southeastern edge of Tengger Desert.</title>
        <authorList>
            <person name="Zhang G."/>
        </authorList>
    </citation>
    <scope>NUCLEOTIDE SEQUENCE [LARGE SCALE GENOMIC DNA]</scope>
    <source>
        <strain evidence="1 2">CCM 7311</strain>
    </source>
</reference>
<dbReference type="InterPro" id="IPR006059">
    <property type="entry name" value="SBP"/>
</dbReference>
<dbReference type="Gene3D" id="3.40.190.10">
    <property type="entry name" value="Periplasmic binding protein-like II"/>
    <property type="match status" value="1"/>
</dbReference>
<sequence length="166" mass="18847">MTISVYYPLPDQVENRKLEDDKIKRFTEKYPNVTVEKSDWHYSTDEIGIKMAANEAPTFFNTFATEAKFLVERGWAADITELWNNYEFKDQINPILQNQFLIDGKVYGVTQKGYVTSTVINKKLLDDKGVAVPSYDWTWDDMLSTAKAASDTKKGISGIAPMGKGN</sequence>
<keyword evidence="2" id="KW-1185">Reference proteome</keyword>
<dbReference type="SUPFAM" id="SSF53850">
    <property type="entry name" value="Periplasmic binding protein-like II"/>
    <property type="match status" value="1"/>
</dbReference>
<dbReference type="EMBL" id="JAHZIK010002843">
    <property type="protein sequence ID" value="MBW7461309.1"/>
    <property type="molecule type" value="Genomic_DNA"/>
</dbReference>
<evidence type="ECO:0000313" key="1">
    <source>
        <dbReference type="EMBL" id="MBW7461309.1"/>
    </source>
</evidence>
<feature type="non-terminal residue" evidence="1">
    <location>
        <position position="166"/>
    </location>
</feature>
<protein>
    <submittedName>
        <fullName evidence="1">Extracellular solute-binding protein</fullName>
    </submittedName>
</protein>
<gene>
    <name evidence="1" type="ORF">K0U00_45355</name>
</gene>
<proteinExistence type="predicted"/>
<organism evidence="1 2">
    <name type="scientific">Paenibacillus sepulcri</name>
    <dbReference type="NCBI Taxonomy" id="359917"/>
    <lineage>
        <taxon>Bacteria</taxon>
        <taxon>Bacillati</taxon>
        <taxon>Bacillota</taxon>
        <taxon>Bacilli</taxon>
        <taxon>Bacillales</taxon>
        <taxon>Paenibacillaceae</taxon>
        <taxon>Paenibacillus</taxon>
    </lineage>
</organism>
<comment type="caution">
    <text evidence="1">The sequence shown here is derived from an EMBL/GenBank/DDBJ whole genome shotgun (WGS) entry which is preliminary data.</text>
</comment>
<dbReference type="InterPro" id="IPR050490">
    <property type="entry name" value="Bact_solute-bd_prot1"/>
</dbReference>
<dbReference type="Proteomes" id="UP001519887">
    <property type="component" value="Unassembled WGS sequence"/>
</dbReference>
<dbReference type="PANTHER" id="PTHR43649:SF16">
    <property type="entry name" value="SUGAR-BINDING LIPOPROTEIN"/>
    <property type="match status" value="1"/>
</dbReference>
<evidence type="ECO:0000313" key="2">
    <source>
        <dbReference type="Proteomes" id="UP001519887"/>
    </source>
</evidence>
<dbReference type="PANTHER" id="PTHR43649">
    <property type="entry name" value="ARABINOSE-BINDING PROTEIN-RELATED"/>
    <property type="match status" value="1"/>
</dbReference>